<evidence type="ECO:0000256" key="5">
    <source>
        <dbReference type="PIRSR" id="PIRSR639383-1"/>
    </source>
</evidence>
<dbReference type="Gene3D" id="3.30.428.10">
    <property type="entry name" value="HIT-like"/>
    <property type="match status" value="1"/>
</dbReference>
<proteinExistence type="predicted"/>
<dbReference type="OrthoDB" id="680339at2759"/>
<dbReference type="InterPro" id="IPR036265">
    <property type="entry name" value="HIT-like_sf"/>
</dbReference>
<evidence type="ECO:0000256" key="6">
    <source>
        <dbReference type="PIRSR" id="PIRSR639383-2"/>
    </source>
</evidence>
<dbReference type="InterPro" id="IPR011146">
    <property type="entry name" value="HIT-like"/>
</dbReference>
<keyword evidence="3 9" id="KW-0378">Hydrolase</keyword>
<dbReference type="KEGG" id="epa:110247649"/>
<dbReference type="GO" id="GO:0072332">
    <property type="term" value="P:intrinsic apoptotic signaling pathway by p53 class mediator"/>
    <property type="evidence" value="ECO:0007669"/>
    <property type="project" value="TreeGrafter"/>
</dbReference>
<dbReference type="InterPro" id="IPR019808">
    <property type="entry name" value="Histidine_triad_CS"/>
</dbReference>
<evidence type="ECO:0000259" key="10">
    <source>
        <dbReference type="PROSITE" id="PS51084"/>
    </source>
</evidence>
<keyword evidence="12" id="KW-1185">Reference proteome</keyword>
<dbReference type="GO" id="GO:0005634">
    <property type="term" value="C:nucleus"/>
    <property type="evidence" value="ECO:0007669"/>
    <property type="project" value="TreeGrafter"/>
</dbReference>
<name>A0A913XVE5_EXADI</name>
<dbReference type="SUPFAM" id="SSF54197">
    <property type="entry name" value="HIT-like"/>
    <property type="match status" value="1"/>
</dbReference>
<dbReference type="RefSeq" id="XP_020909764.1">
    <property type="nucleotide sequence ID" value="XM_021054105.2"/>
</dbReference>
<dbReference type="GO" id="GO:0032435">
    <property type="term" value="P:negative regulation of proteasomal ubiquitin-dependent protein catabolic process"/>
    <property type="evidence" value="ECO:0007669"/>
    <property type="project" value="TreeGrafter"/>
</dbReference>
<feature type="binding site" evidence="6">
    <location>
        <position position="86"/>
    </location>
    <ligand>
        <name>substrate</name>
    </ligand>
</feature>
<dbReference type="GeneID" id="110247649"/>
<feature type="binding site" evidence="6">
    <location>
        <position position="30"/>
    </location>
    <ligand>
        <name>substrate</name>
    </ligand>
</feature>
<dbReference type="GO" id="GO:0015964">
    <property type="term" value="P:diadenosine triphosphate catabolic process"/>
    <property type="evidence" value="ECO:0007669"/>
    <property type="project" value="TreeGrafter"/>
</dbReference>
<dbReference type="GO" id="GO:0047710">
    <property type="term" value="F:bis(5'-adenosyl)-triphosphatase activity"/>
    <property type="evidence" value="ECO:0007669"/>
    <property type="project" value="UniProtKB-UniRule"/>
</dbReference>
<dbReference type="GO" id="GO:0005737">
    <property type="term" value="C:cytoplasm"/>
    <property type="evidence" value="ECO:0007669"/>
    <property type="project" value="TreeGrafter"/>
</dbReference>
<feature type="domain" description="HIT" evidence="10">
    <location>
        <begin position="4"/>
        <end position="112"/>
    </location>
</feature>
<accession>A0A913XVE5</accession>
<evidence type="ECO:0000256" key="1">
    <source>
        <dbReference type="ARBA" id="ARBA00012377"/>
    </source>
</evidence>
<reference evidence="11" key="1">
    <citation type="submission" date="2022-11" db="UniProtKB">
        <authorList>
            <consortium name="EnsemblMetazoa"/>
        </authorList>
    </citation>
    <scope>IDENTIFICATION</scope>
</reference>
<evidence type="ECO:0000313" key="11">
    <source>
        <dbReference type="EnsemblMetazoa" id="XP_020909764.1"/>
    </source>
</evidence>
<keyword evidence="2 9" id="KW-0547">Nucleotide-binding</keyword>
<dbReference type="PANTHER" id="PTHR46981:SF1">
    <property type="entry name" value="BIS(5'-ADENOSYL)-TRIPHOSPHATASE"/>
    <property type="match status" value="1"/>
</dbReference>
<dbReference type="GO" id="GO:0000166">
    <property type="term" value="F:nucleotide binding"/>
    <property type="evidence" value="ECO:0007669"/>
    <property type="project" value="UniProtKB-KW"/>
</dbReference>
<dbReference type="Proteomes" id="UP000887567">
    <property type="component" value="Unplaced"/>
</dbReference>
<dbReference type="EnsemblMetazoa" id="XM_021054105.2">
    <property type="protein sequence ID" value="XP_020909764.1"/>
    <property type="gene ID" value="LOC110247649"/>
</dbReference>
<dbReference type="CDD" id="cd01275">
    <property type="entry name" value="FHIT"/>
    <property type="match status" value="1"/>
</dbReference>
<dbReference type="PANTHER" id="PTHR46981">
    <property type="entry name" value="BIS(5'-ADENOSYL)-TRIPHOSPHATASE"/>
    <property type="match status" value="1"/>
</dbReference>
<evidence type="ECO:0000256" key="2">
    <source>
        <dbReference type="ARBA" id="ARBA00022741"/>
    </source>
</evidence>
<evidence type="ECO:0000256" key="7">
    <source>
        <dbReference type="PIRSR" id="PIRSR639383-3"/>
    </source>
</evidence>
<sequence>MASNTMRFGQIVLSPSVIFFRSKLSFGFVNIKPVVPGHVLVSPLRVVKRFAELTADEVSDLFCSTQKIARVVEREFQGTSLTISIQDGPEAGQSIQHVHVHILPRKQGDFLDNDDIYRELAEHDKDNDEIYKEMNELDMTDASNKRQTGRRSEEEMAAEAQTLAKYF</sequence>
<dbReference type="FunFam" id="3.30.428.10:FF:000011">
    <property type="entry name" value="Fragile histidine triad"/>
    <property type="match status" value="1"/>
</dbReference>
<dbReference type="PROSITE" id="PS00892">
    <property type="entry name" value="HIT_1"/>
    <property type="match status" value="1"/>
</dbReference>
<dbReference type="Pfam" id="PF01230">
    <property type="entry name" value="HIT"/>
    <property type="match status" value="1"/>
</dbReference>
<dbReference type="GO" id="GO:0006163">
    <property type="term" value="P:purine nucleotide metabolic process"/>
    <property type="evidence" value="ECO:0007669"/>
    <property type="project" value="TreeGrafter"/>
</dbReference>
<evidence type="ECO:0000256" key="4">
    <source>
        <dbReference type="ARBA" id="ARBA00047780"/>
    </source>
</evidence>
<feature type="binding site" evidence="6">
    <location>
        <position position="101"/>
    </location>
    <ligand>
        <name>substrate</name>
    </ligand>
</feature>
<evidence type="ECO:0000256" key="9">
    <source>
        <dbReference type="RuleBase" id="RU366076"/>
    </source>
</evidence>
<evidence type="ECO:0000256" key="8">
    <source>
        <dbReference type="PROSITE-ProRule" id="PRU00464"/>
    </source>
</evidence>
<evidence type="ECO:0000313" key="12">
    <source>
        <dbReference type="Proteomes" id="UP000887567"/>
    </source>
</evidence>
<dbReference type="PROSITE" id="PS51084">
    <property type="entry name" value="HIT_2"/>
    <property type="match status" value="1"/>
</dbReference>
<feature type="active site" description="Tele-AMP-histidine intermediate" evidence="5">
    <location>
        <position position="99"/>
    </location>
</feature>
<protein>
    <recommendedName>
        <fullName evidence="1 9">Bis(5'-adenosyl)-triphosphatase</fullName>
        <ecNumber evidence="1 9">3.6.1.29</ecNumber>
    </recommendedName>
</protein>
<evidence type="ECO:0000256" key="3">
    <source>
        <dbReference type="ARBA" id="ARBA00022801"/>
    </source>
</evidence>
<comment type="catalytic activity">
    <reaction evidence="4 9">
        <text>P(1),P(3)-bis(5'-adenosyl) triphosphate + H2O = AMP + ADP + 2 H(+)</text>
        <dbReference type="Rhea" id="RHEA:13893"/>
        <dbReference type="ChEBI" id="CHEBI:15377"/>
        <dbReference type="ChEBI" id="CHEBI:15378"/>
        <dbReference type="ChEBI" id="CHEBI:58529"/>
        <dbReference type="ChEBI" id="CHEBI:456215"/>
        <dbReference type="ChEBI" id="CHEBI:456216"/>
        <dbReference type="EC" id="3.6.1.29"/>
    </reaction>
</comment>
<dbReference type="GO" id="GO:0005886">
    <property type="term" value="C:plasma membrane"/>
    <property type="evidence" value="ECO:0007669"/>
    <property type="project" value="TreeGrafter"/>
</dbReference>
<dbReference type="GO" id="GO:0031625">
    <property type="term" value="F:ubiquitin protein ligase binding"/>
    <property type="evidence" value="ECO:0007669"/>
    <property type="project" value="TreeGrafter"/>
</dbReference>
<dbReference type="EC" id="3.6.1.29" evidence="1 9"/>
<comment type="cofactor">
    <cofactor evidence="9">
        <name>Mn(2+)</name>
        <dbReference type="ChEBI" id="CHEBI:29035"/>
    </cofactor>
</comment>
<feature type="site" description="Important for induction of apoptosis" evidence="7">
    <location>
        <position position="117"/>
    </location>
</feature>
<dbReference type="InterPro" id="IPR039383">
    <property type="entry name" value="FHIT"/>
</dbReference>
<dbReference type="OMA" id="DAIYGMM"/>
<organism evidence="11 12">
    <name type="scientific">Exaiptasia diaphana</name>
    <name type="common">Tropical sea anemone</name>
    <name type="synonym">Aiptasia pulchella</name>
    <dbReference type="NCBI Taxonomy" id="2652724"/>
    <lineage>
        <taxon>Eukaryota</taxon>
        <taxon>Metazoa</taxon>
        <taxon>Cnidaria</taxon>
        <taxon>Anthozoa</taxon>
        <taxon>Hexacorallia</taxon>
        <taxon>Actiniaria</taxon>
        <taxon>Aiptasiidae</taxon>
        <taxon>Exaiptasia</taxon>
    </lineage>
</organism>
<feature type="short sequence motif" description="Histidine triad motif" evidence="8">
    <location>
        <begin position="97"/>
        <end position="101"/>
    </location>
</feature>
<dbReference type="InterPro" id="IPR052677">
    <property type="entry name" value="Dinucleoside_ppp_hydrolase"/>
</dbReference>
<dbReference type="AlphaFoldDB" id="A0A913XVE5"/>